<dbReference type="PROSITE" id="PS50949">
    <property type="entry name" value="HTH_GNTR"/>
    <property type="match status" value="1"/>
</dbReference>
<dbReference type="Gene3D" id="1.10.10.10">
    <property type="entry name" value="Winged helix-like DNA-binding domain superfamily/Winged helix DNA-binding domain"/>
    <property type="match status" value="1"/>
</dbReference>
<dbReference type="PANTHER" id="PTHR43537:SF49">
    <property type="entry name" value="TRANSCRIPTIONAL REGULATORY PROTEIN"/>
    <property type="match status" value="1"/>
</dbReference>
<dbReference type="Pfam" id="PF00392">
    <property type="entry name" value="GntR"/>
    <property type="match status" value="1"/>
</dbReference>
<dbReference type="HOGENOM" id="CLU_017584_5_1_6"/>
<dbReference type="InterPro" id="IPR036388">
    <property type="entry name" value="WH-like_DNA-bd_sf"/>
</dbReference>
<proteinExistence type="predicted"/>
<dbReference type="SMART" id="SM00895">
    <property type="entry name" value="FCD"/>
    <property type="match status" value="1"/>
</dbReference>
<dbReference type="GO" id="GO:0003700">
    <property type="term" value="F:DNA-binding transcription factor activity"/>
    <property type="evidence" value="ECO:0007669"/>
    <property type="project" value="InterPro"/>
</dbReference>
<evidence type="ECO:0000256" key="1">
    <source>
        <dbReference type="ARBA" id="ARBA00023015"/>
    </source>
</evidence>
<protein>
    <submittedName>
        <fullName evidence="5">Transcriptional regulator</fullName>
    </submittedName>
</protein>
<dbReference type="GO" id="GO:0003677">
    <property type="term" value="F:DNA binding"/>
    <property type="evidence" value="ECO:0007669"/>
    <property type="project" value="UniProtKB-KW"/>
</dbReference>
<dbReference type="Proteomes" id="UP000000238">
    <property type="component" value="Chromosome"/>
</dbReference>
<name>Q2SIM9_HAHCH</name>
<dbReference type="InterPro" id="IPR011711">
    <property type="entry name" value="GntR_C"/>
</dbReference>
<evidence type="ECO:0000259" key="4">
    <source>
        <dbReference type="PROSITE" id="PS50949"/>
    </source>
</evidence>
<dbReference type="InterPro" id="IPR036390">
    <property type="entry name" value="WH_DNA-bd_sf"/>
</dbReference>
<accession>Q2SIM9</accession>
<dbReference type="Gene3D" id="1.20.120.530">
    <property type="entry name" value="GntR ligand-binding domain-like"/>
    <property type="match status" value="1"/>
</dbReference>
<evidence type="ECO:0000313" key="5">
    <source>
        <dbReference type="EMBL" id="ABC29495.1"/>
    </source>
</evidence>
<dbReference type="SUPFAM" id="SSF46785">
    <property type="entry name" value="Winged helix' DNA-binding domain"/>
    <property type="match status" value="1"/>
</dbReference>
<keyword evidence="2" id="KW-0238">DNA-binding</keyword>
<dbReference type="KEGG" id="hch:HCH_02709"/>
<dbReference type="RefSeq" id="WP_011396564.1">
    <property type="nucleotide sequence ID" value="NC_007645.1"/>
</dbReference>
<dbReference type="InterPro" id="IPR008920">
    <property type="entry name" value="TF_FadR/GntR_C"/>
</dbReference>
<sequence>MAAPDSRTLADQAFERLQTAIVKGDIRAGEKISEAELSSKFGFGRGPLREALHRLEGRGLIVRKAHSGARVVALTFEELIELYEVRESLEGMAIRLASERMSQEEIDDLKRLMDIHAEQIKEEKGLAYYQKEGDFDFHFRIISGSKNRKLSNMLTGELYHLLRLYRYRLSTFSGRPEKAFHEHWRIIEALEERDGDLAELLMRRHISAARNNLIKKYRDGELQL</sequence>
<evidence type="ECO:0000256" key="3">
    <source>
        <dbReference type="ARBA" id="ARBA00023163"/>
    </source>
</evidence>
<evidence type="ECO:0000313" key="6">
    <source>
        <dbReference type="Proteomes" id="UP000000238"/>
    </source>
</evidence>
<dbReference type="InterPro" id="IPR000524">
    <property type="entry name" value="Tscrpt_reg_HTH_GntR"/>
</dbReference>
<dbReference type="CDD" id="cd07377">
    <property type="entry name" value="WHTH_GntR"/>
    <property type="match status" value="1"/>
</dbReference>
<dbReference type="Pfam" id="PF07729">
    <property type="entry name" value="FCD"/>
    <property type="match status" value="1"/>
</dbReference>
<reference evidence="5 6" key="1">
    <citation type="journal article" date="2005" name="Nucleic Acids Res.">
        <title>Genomic blueprint of Hahella chejuensis, a marine microbe producing an algicidal agent.</title>
        <authorList>
            <person name="Jeong H."/>
            <person name="Yim J.H."/>
            <person name="Lee C."/>
            <person name="Choi S.-H."/>
            <person name="Park Y.K."/>
            <person name="Yoon S.H."/>
            <person name="Hur C.-G."/>
            <person name="Kang H.-Y."/>
            <person name="Kim D."/>
            <person name="Lee H.H."/>
            <person name="Park K.H."/>
            <person name="Park S.-H."/>
            <person name="Park H.-S."/>
            <person name="Lee H.K."/>
            <person name="Oh T.K."/>
            <person name="Kim J.F."/>
        </authorList>
    </citation>
    <scope>NUCLEOTIDE SEQUENCE [LARGE SCALE GENOMIC DNA]</scope>
    <source>
        <strain evidence="5 6">KCTC 2396</strain>
    </source>
</reference>
<dbReference type="EMBL" id="CP000155">
    <property type="protein sequence ID" value="ABC29495.1"/>
    <property type="molecule type" value="Genomic_DNA"/>
</dbReference>
<dbReference type="SUPFAM" id="SSF48008">
    <property type="entry name" value="GntR ligand-binding domain-like"/>
    <property type="match status" value="1"/>
</dbReference>
<keyword evidence="3" id="KW-0804">Transcription</keyword>
<keyword evidence="6" id="KW-1185">Reference proteome</keyword>
<keyword evidence="1" id="KW-0805">Transcription regulation</keyword>
<evidence type="ECO:0000256" key="2">
    <source>
        <dbReference type="ARBA" id="ARBA00023125"/>
    </source>
</evidence>
<dbReference type="OrthoDB" id="6627771at2"/>
<dbReference type="eggNOG" id="COG1802">
    <property type="taxonomic scope" value="Bacteria"/>
</dbReference>
<organism evidence="5 6">
    <name type="scientific">Hahella chejuensis (strain KCTC 2396)</name>
    <dbReference type="NCBI Taxonomy" id="349521"/>
    <lineage>
        <taxon>Bacteria</taxon>
        <taxon>Pseudomonadati</taxon>
        <taxon>Pseudomonadota</taxon>
        <taxon>Gammaproteobacteria</taxon>
        <taxon>Oceanospirillales</taxon>
        <taxon>Hahellaceae</taxon>
        <taxon>Hahella</taxon>
    </lineage>
</organism>
<dbReference type="STRING" id="349521.HCH_02709"/>
<feature type="domain" description="HTH gntR-type" evidence="4">
    <location>
        <begin position="7"/>
        <end position="74"/>
    </location>
</feature>
<dbReference type="SMART" id="SM00345">
    <property type="entry name" value="HTH_GNTR"/>
    <property type="match status" value="1"/>
</dbReference>
<dbReference type="PANTHER" id="PTHR43537">
    <property type="entry name" value="TRANSCRIPTIONAL REGULATOR, GNTR FAMILY"/>
    <property type="match status" value="1"/>
</dbReference>
<dbReference type="AlphaFoldDB" id="Q2SIM9"/>
<gene>
    <name evidence="5" type="ordered locus">HCH_02709</name>
</gene>